<dbReference type="InterPro" id="IPR037401">
    <property type="entry name" value="SnoaL-like"/>
</dbReference>
<dbReference type="PROSITE" id="PS51228">
    <property type="entry name" value="ACB_2"/>
    <property type="match status" value="1"/>
</dbReference>
<dbReference type="InterPro" id="IPR000073">
    <property type="entry name" value="AB_hydrolase_1"/>
</dbReference>
<dbReference type="Pfam" id="PF00887">
    <property type="entry name" value="ACBP"/>
    <property type="match status" value="1"/>
</dbReference>
<keyword evidence="4" id="KW-1185">Reference proteome</keyword>
<keyword evidence="3" id="KW-0378">Hydrolase</keyword>
<dbReference type="InterPro" id="IPR000582">
    <property type="entry name" value="Acyl-CoA-binding_protein"/>
</dbReference>
<dbReference type="Gene3D" id="3.10.450.50">
    <property type="match status" value="1"/>
</dbReference>
<dbReference type="InterPro" id="IPR035984">
    <property type="entry name" value="Acyl-CoA-binding_sf"/>
</dbReference>
<protein>
    <submittedName>
        <fullName evidence="3">Alpha/beta hydrolase family protein</fullName>
    </submittedName>
</protein>
<dbReference type="PANTHER" id="PTHR23310">
    <property type="entry name" value="ACYL-COA-BINDING PROTEIN, ACBP"/>
    <property type="match status" value="1"/>
</dbReference>
<comment type="caution">
    <text evidence="3">The sequence shown here is derived from an EMBL/GenBank/DDBJ whole genome shotgun (WGS) entry which is preliminary data.</text>
</comment>
<evidence type="ECO:0000313" key="3">
    <source>
        <dbReference type="EMBL" id="SAL44838.1"/>
    </source>
</evidence>
<dbReference type="InterPro" id="IPR029058">
    <property type="entry name" value="AB_hydrolase_fold"/>
</dbReference>
<feature type="domain" description="ACB" evidence="2">
    <location>
        <begin position="425"/>
        <end position="510"/>
    </location>
</feature>
<dbReference type="Gene3D" id="1.20.80.10">
    <property type="match status" value="1"/>
</dbReference>
<proteinExistence type="predicted"/>
<dbReference type="OrthoDB" id="8612291at2"/>
<dbReference type="PROSITE" id="PS00880">
    <property type="entry name" value="ACB_1"/>
    <property type="match status" value="1"/>
</dbReference>
<dbReference type="GO" id="GO:0016787">
    <property type="term" value="F:hydrolase activity"/>
    <property type="evidence" value="ECO:0007669"/>
    <property type="project" value="UniProtKB-KW"/>
</dbReference>
<dbReference type="InterPro" id="IPR014352">
    <property type="entry name" value="FERM/acyl-CoA-bd_prot_sf"/>
</dbReference>
<accession>A0A158HKB6</accession>
<evidence type="ECO:0000259" key="2">
    <source>
        <dbReference type="PROSITE" id="PS51228"/>
    </source>
</evidence>
<evidence type="ECO:0000256" key="1">
    <source>
        <dbReference type="ARBA" id="ARBA00023121"/>
    </source>
</evidence>
<keyword evidence="1" id="KW-0446">Lipid-binding</keyword>
<dbReference type="PANTHER" id="PTHR23310:SF62">
    <property type="entry name" value="ACYL-COA BINDING PROTEIN 1, ISOFORM A"/>
    <property type="match status" value="1"/>
</dbReference>
<dbReference type="PRINTS" id="PR00689">
    <property type="entry name" value="ACOABINDINGP"/>
</dbReference>
<dbReference type="Proteomes" id="UP000054770">
    <property type="component" value="Unassembled WGS sequence"/>
</dbReference>
<dbReference type="Pfam" id="PF12680">
    <property type="entry name" value="SnoaL_2"/>
    <property type="match status" value="1"/>
</dbReference>
<dbReference type="SUPFAM" id="SSF54427">
    <property type="entry name" value="NTF2-like"/>
    <property type="match status" value="1"/>
</dbReference>
<name>A0A158HKB6_9BURK</name>
<dbReference type="Gene3D" id="3.40.50.1820">
    <property type="entry name" value="alpha/beta hydrolase"/>
    <property type="match status" value="1"/>
</dbReference>
<dbReference type="Pfam" id="PF12697">
    <property type="entry name" value="Abhydrolase_6"/>
    <property type="match status" value="1"/>
</dbReference>
<dbReference type="AlphaFoldDB" id="A0A158HKB6"/>
<dbReference type="EMBL" id="FCON02000017">
    <property type="protein sequence ID" value="SAL44838.1"/>
    <property type="molecule type" value="Genomic_DNA"/>
</dbReference>
<dbReference type="InterPro" id="IPR022408">
    <property type="entry name" value="Acyl-CoA-binding_prot_CS"/>
</dbReference>
<organism evidence="3 4">
    <name type="scientific">Caballeronia choica</name>
    <dbReference type="NCBI Taxonomy" id="326476"/>
    <lineage>
        <taxon>Bacteria</taxon>
        <taxon>Pseudomonadati</taxon>
        <taxon>Pseudomonadota</taxon>
        <taxon>Betaproteobacteria</taxon>
        <taxon>Burkholderiales</taxon>
        <taxon>Burkholderiaceae</taxon>
        <taxon>Caballeronia</taxon>
    </lineage>
</organism>
<dbReference type="SUPFAM" id="SSF47027">
    <property type="entry name" value="Acyl-CoA binding protein"/>
    <property type="match status" value="1"/>
</dbReference>
<sequence length="512" mass="56350">MSTGRTAAFLIHGLGGTQFDLGSMHKTLRRAGIDTHSLTLPGHGTTPEDLAGVRAEAWLAAVTAKYREVVMQYDTVHVIGMCMGSLLALALCAQEGHARGRLVTLAPPIYIDGWATPWYRAFRHLMYWLPFVPNRMRVDEDEPFGIKNALVRSIVKAKFERGDNFHYRWVPLACIREVDRLRRIAKRGARALRCDTLVMHAREDELTSLKSAYFLRDHVERAEIVVLENSYHLICVDNDRQLVATSILRFLGLDPAAADKPAAEAEPDVPMAAEEVRALAARYMSAMSARQFEAALPLFASEVVWEQRGVGPLARDYAGRTALIDLFSSLLDRSDGSFAVQSFGEPRFEGQTVTADVAFTATRAGRTFHGAAKQTFVLRNGRISHVVYEPDDAAAEAAFWGSGSEAAPVCDTPSTELAALGGDALRQRFERAQSSVKALARRPSNDMLLRLYACYKQATDGDASGAQPSALDPKARAKHTAWARLAGVDANDAMRRYVALAEQLDRETVETA</sequence>
<dbReference type="GO" id="GO:0000062">
    <property type="term" value="F:fatty-acyl-CoA binding"/>
    <property type="evidence" value="ECO:0007669"/>
    <property type="project" value="InterPro"/>
</dbReference>
<dbReference type="GO" id="GO:0006631">
    <property type="term" value="P:fatty acid metabolic process"/>
    <property type="evidence" value="ECO:0007669"/>
    <property type="project" value="TreeGrafter"/>
</dbReference>
<reference evidence="3" key="1">
    <citation type="submission" date="2016-01" db="EMBL/GenBank/DDBJ databases">
        <authorList>
            <person name="Peeters C."/>
        </authorList>
    </citation>
    <scope>NUCLEOTIDE SEQUENCE [LARGE SCALE GENOMIC DNA]</scope>
    <source>
        <strain evidence="3">LMG 22940</strain>
    </source>
</reference>
<dbReference type="InterPro" id="IPR032710">
    <property type="entry name" value="NTF2-like_dom_sf"/>
</dbReference>
<dbReference type="RefSeq" id="WP_087644287.1">
    <property type="nucleotide sequence ID" value="NZ_FCON02000017.1"/>
</dbReference>
<evidence type="ECO:0000313" key="4">
    <source>
        <dbReference type="Proteomes" id="UP000054770"/>
    </source>
</evidence>
<dbReference type="SUPFAM" id="SSF53474">
    <property type="entry name" value="alpha/beta-Hydrolases"/>
    <property type="match status" value="1"/>
</dbReference>
<gene>
    <name evidence="3" type="ORF">AWB68_02114</name>
</gene>